<protein>
    <submittedName>
        <fullName evidence="1">Uncharacterized protein</fullName>
    </submittedName>
</protein>
<keyword evidence="2" id="KW-1185">Reference proteome</keyword>
<accession>A0ABX3YGC3</accession>
<reference evidence="1 2" key="1">
    <citation type="submission" date="2016-12" db="EMBL/GenBank/DDBJ databases">
        <title>Genome Mining:The Detection of Biosynthetic Gene Clusters to Aid in the Expression of Curamycin A produced by Streptomyces sp. strain CZA14.</title>
        <authorList>
            <person name="Durrell K.A."/>
            <person name="Kirby B.M."/>
            <person name="Khan W."/>
            <person name="Mthethwa T."/>
            <person name="Le Roes-Hill M."/>
        </authorList>
    </citation>
    <scope>NUCLEOTIDE SEQUENCE [LARGE SCALE GENOMIC DNA]</scope>
    <source>
        <strain evidence="1 2">CZA14</strain>
    </source>
</reference>
<comment type="caution">
    <text evidence="1">The sequence shown here is derived from an EMBL/GenBank/DDBJ whole genome shotgun (WGS) entry which is preliminary data.</text>
</comment>
<sequence length="237" mass="25216">MSTCALCARPAADGLHACPRHAADLRQWLAELPQQAALLQEFLVPASSTAQGRLGGTGRAHAPVPVDLRVLTLLGPGRYDAVPGTDDDGTAPIAAVLGAWAGHIAYHHPAVTRDAHGTAQVRPCDQAWPTDGETIASWCAWLTAYLPFTLTLPVVADFHQALEQLIHRVRNLTHATPHHHRQTAPCPQCNAFGLVTIDGHWEISCEICGHHLTPEAYADHAAALLQAHQSADASAAA</sequence>
<organism evidence="1 2">
    <name type="scientific">Streptomyces pharetrae CZA14</name>
    <dbReference type="NCBI Taxonomy" id="1144883"/>
    <lineage>
        <taxon>Bacteria</taxon>
        <taxon>Bacillati</taxon>
        <taxon>Actinomycetota</taxon>
        <taxon>Actinomycetes</taxon>
        <taxon>Kitasatosporales</taxon>
        <taxon>Streptomycetaceae</taxon>
        <taxon>Streptomyces</taxon>
    </lineage>
</organism>
<dbReference type="RefSeq" id="WP_086170808.1">
    <property type="nucleotide sequence ID" value="NZ_MRYD01000110.1"/>
</dbReference>
<proteinExistence type="predicted"/>
<dbReference type="Proteomes" id="UP000194266">
    <property type="component" value="Unassembled WGS sequence"/>
</dbReference>
<name>A0ABX3YGC3_9ACTN</name>
<evidence type="ECO:0000313" key="1">
    <source>
        <dbReference type="EMBL" id="OSZ58681.1"/>
    </source>
</evidence>
<evidence type="ECO:0000313" key="2">
    <source>
        <dbReference type="Proteomes" id="UP000194266"/>
    </source>
</evidence>
<gene>
    <name evidence="1" type="ORF">OQI_20460</name>
</gene>
<dbReference type="EMBL" id="MRYD01000110">
    <property type="protein sequence ID" value="OSZ58681.1"/>
    <property type="molecule type" value="Genomic_DNA"/>
</dbReference>